<feature type="compositionally biased region" description="Polar residues" evidence="7">
    <location>
        <begin position="29"/>
        <end position="39"/>
    </location>
</feature>
<evidence type="ECO:0000256" key="6">
    <source>
        <dbReference type="ARBA" id="ARBA00023273"/>
    </source>
</evidence>
<comment type="similarity">
    <text evidence="2">Belongs to the IFT46 family.</text>
</comment>
<name>A0ABD3FTS2_9STRA</name>
<feature type="region of interest" description="Disordered" evidence="7">
    <location>
        <begin position="1"/>
        <end position="139"/>
    </location>
</feature>
<gene>
    <name evidence="8" type="ORF">V7S43_005494</name>
</gene>
<proteinExistence type="inferred from homology"/>
<evidence type="ECO:0008006" key="10">
    <source>
        <dbReference type="Google" id="ProtNLM"/>
    </source>
</evidence>
<feature type="compositionally biased region" description="Basic and acidic residues" evidence="7">
    <location>
        <begin position="1"/>
        <end position="23"/>
    </location>
</feature>
<dbReference type="EMBL" id="JBIMZQ010000009">
    <property type="protein sequence ID" value="KAL3669110.1"/>
    <property type="molecule type" value="Genomic_DNA"/>
</dbReference>
<sequence length="458" mass="50949">MSDSGEEKVLLDDESMDEVHELEDAMQVSVDTATSSPTKQLHDGSSSEGSDGNLSSDSSSEDEEFVGRNGGGFESISRAQSSDEDSDEPPEIPGSPIARKLQLGGVSATDFGAIPINTKFPPDRSNTKTTGGFGDDDEDYQVKEVEQSRAAEFYASSSSEDENDDSEQKSYVLKLQVERSALGRPKTAVTDLEKYRDVVPNDFFQQFERATILDNSPPSTVTCEVIKKTSGINSSVETCQRKYKVEVPRELEELFSLTDAYTPEEIEIETRLEPFLPEFTPSVGLPFDGILIPRPDGKVDTFGVVDLREPSGQTNVAELELLMQVSMTNKSKLRSRSEIVRSIENASHRPQEIEQWIKSVANVQKTKPLAQVNYKQSMPPLAQLMELWPEEFEDFLAARGGEIPSLSELDVNLKELVKIVCNMVDIPVYEGNYVQSLHVLFSLYLEIQAYEREQGSQR</sequence>
<keyword evidence="6" id="KW-0966">Cell projection</keyword>
<dbReference type="InterPro" id="IPR022088">
    <property type="entry name" value="Intraflagellar_transp_cmplxB"/>
</dbReference>
<evidence type="ECO:0000256" key="4">
    <source>
        <dbReference type="ARBA" id="ARBA00023069"/>
    </source>
</evidence>
<dbReference type="Pfam" id="PF12317">
    <property type="entry name" value="IFT46_B_C"/>
    <property type="match status" value="1"/>
</dbReference>
<dbReference type="Proteomes" id="UP001632037">
    <property type="component" value="Unassembled WGS sequence"/>
</dbReference>
<comment type="caution">
    <text evidence="8">The sequence shown here is derived from an EMBL/GenBank/DDBJ whole genome shotgun (WGS) entry which is preliminary data.</text>
</comment>
<protein>
    <recommendedName>
        <fullName evidence="10">Intraflagellar transport protein 46 homolog</fullName>
    </recommendedName>
</protein>
<evidence type="ECO:0000256" key="7">
    <source>
        <dbReference type="SAM" id="MobiDB-lite"/>
    </source>
</evidence>
<evidence type="ECO:0000256" key="1">
    <source>
        <dbReference type="ARBA" id="ARBA00004120"/>
    </source>
</evidence>
<evidence type="ECO:0000313" key="9">
    <source>
        <dbReference type="Proteomes" id="UP001632037"/>
    </source>
</evidence>
<dbReference type="AlphaFoldDB" id="A0ABD3FTS2"/>
<dbReference type="GO" id="GO:0120025">
    <property type="term" value="C:plasma membrane bounded cell projection"/>
    <property type="evidence" value="ECO:0007669"/>
    <property type="project" value="UniProtKB-ARBA"/>
</dbReference>
<evidence type="ECO:0000256" key="2">
    <source>
        <dbReference type="ARBA" id="ARBA00007700"/>
    </source>
</evidence>
<keyword evidence="9" id="KW-1185">Reference proteome</keyword>
<organism evidence="8 9">
    <name type="scientific">Phytophthora oleae</name>
    <dbReference type="NCBI Taxonomy" id="2107226"/>
    <lineage>
        <taxon>Eukaryota</taxon>
        <taxon>Sar</taxon>
        <taxon>Stramenopiles</taxon>
        <taxon>Oomycota</taxon>
        <taxon>Peronosporomycetes</taxon>
        <taxon>Peronosporales</taxon>
        <taxon>Peronosporaceae</taxon>
        <taxon>Phytophthora</taxon>
    </lineage>
</organism>
<accession>A0ABD3FTS2</accession>
<keyword evidence="3" id="KW-0963">Cytoplasm</keyword>
<keyword evidence="5" id="KW-0206">Cytoskeleton</keyword>
<evidence type="ECO:0000313" key="8">
    <source>
        <dbReference type="EMBL" id="KAL3669110.1"/>
    </source>
</evidence>
<evidence type="ECO:0000256" key="3">
    <source>
        <dbReference type="ARBA" id="ARBA00022490"/>
    </source>
</evidence>
<dbReference type="PANTHER" id="PTHR13376">
    <property type="entry name" value="INTRAFLAGELLAR TRANSPORT PROTEIN 46 HOMOLOG"/>
    <property type="match status" value="1"/>
</dbReference>
<comment type="subcellular location">
    <subcellularLocation>
        <location evidence="1">Cytoplasm</location>
        <location evidence="1">Cytoskeleton</location>
        <location evidence="1">Cilium basal body</location>
    </subcellularLocation>
</comment>
<dbReference type="PANTHER" id="PTHR13376:SF0">
    <property type="entry name" value="INTRAFLAGELLAR TRANSPORT PROTEIN 46 HOMOLOG"/>
    <property type="match status" value="1"/>
</dbReference>
<keyword evidence="4" id="KW-0969">Cilium</keyword>
<reference evidence="8 9" key="1">
    <citation type="submission" date="2024-09" db="EMBL/GenBank/DDBJ databases">
        <title>Genome sequencing and assembly of Phytophthora oleae, isolate VK10A, causative agent of rot of olive drupes.</title>
        <authorList>
            <person name="Conti Taguali S."/>
            <person name="Riolo M."/>
            <person name="La Spada F."/>
            <person name="Cacciola S.O."/>
            <person name="Dionisio G."/>
        </authorList>
    </citation>
    <scope>NUCLEOTIDE SEQUENCE [LARGE SCALE GENOMIC DNA]</scope>
    <source>
        <strain evidence="8 9">VK10A</strain>
    </source>
</reference>
<evidence type="ECO:0000256" key="5">
    <source>
        <dbReference type="ARBA" id="ARBA00023212"/>
    </source>
</evidence>
<feature type="compositionally biased region" description="Low complexity" evidence="7">
    <location>
        <begin position="43"/>
        <end position="58"/>
    </location>
</feature>